<comment type="caution">
    <text evidence="9">The sequence shown here is derived from an EMBL/GenBank/DDBJ whole genome shotgun (WGS) entry which is preliminary data.</text>
</comment>
<keyword evidence="10" id="KW-1185">Reference proteome</keyword>
<feature type="domain" description="RCK C-terminal" evidence="8">
    <location>
        <begin position="140"/>
        <end position="223"/>
    </location>
</feature>
<name>A0AAE3ABL2_9FIRM</name>
<evidence type="ECO:0000313" key="10">
    <source>
        <dbReference type="Proteomes" id="UP001199319"/>
    </source>
</evidence>
<dbReference type="RefSeq" id="WP_302928470.1">
    <property type="nucleotide sequence ID" value="NZ_JAJEPW010000014.1"/>
</dbReference>
<dbReference type="InterPro" id="IPR036721">
    <property type="entry name" value="RCK_C_sf"/>
</dbReference>
<dbReference type="PANTHER" id="PTHR43833:SF5">
    <property type="entry name" value="TRK SYSTEM POTASSIUM UPTAKE PROTEIN TRKA"/>
    <property type="match status" value="1"/>
</dbReference>
<keyword evidence="3" id="KW-0633">Potassium transport</keyword>
<evidence type="ECO:0000256" key="2">
    <source>
        <dbReference type="ARBA" id="ARBA00022448"/>
    </source>
</evidence>
<dbReference type="NCBIfam" id="NF007032">
    <property type="entry name" value="PRK09496.1-4"/>
    <property type="match status" value="1"/>
</dbReference>
<accession>A0AAE3ABL2</accession>
<protein>
    <recommendedName>
        <fullName evidence="1">Trk system potassium uptake protein TrkA</fullName>
    </recommendedName>
</protein>
<dbReference type="GO" id="GO:0005886">
    <property type="term" value="C:plasma membrane"/>
    <property type="evidence" value="ECO:0007669"/>
    <property type="project" value="InterPro"/>
</dbReference>
<evidence type="ECO:0000313" key="9">
    <source>
        <dbReference type="EMBL" id="MCC2129174.1"/>
    </source>
</evidence>
<keyword evidence="4" id="KW-0630">Potassium</keyword>
<dbReference type="GO" id="GO:0015079">
    <property type="term" value="F:potassium ion transmembrane transporter activity"/>
    <property type="evidence" value="ECO:0007669"/>
    <property type="project" value="InterPro"/>
</dbReference>
<evidence type="ECO:0000259" key="7">
    <source>
        <dbReference type="PROSITE" id="PS51201"/>
    </source>
</evidence>
<evidence type="ECO:0000256" key="6">
    <source>
        <dbReference type="ARBA" id="ARBA00023065"/>
    </source>
</evidence>
<dbReference type="InterPro" id="IPR003148">
    <property type="entry name" value="RCK_N"/>
</dbReference>
<dbReference type="AlphaFoldDB" id="A0AAE3ABL2"/>
<feature type="domain" description="RCK N-terminal" evidence="7">
    <location>
        <begin position="228"/>
        <end position="346"/>
    </location>
</feature>
<dbReference type="Proteomes" id="UP001199319">
    <property type="component" value="Unassembled WGS sequence"/>
</dbReference>
<gene>
    <name evidence="9" type="primary">trkA</name>
    <name evidence="9" type="ORF">LKD37_06525</name>
</gene>
<reference evidence="9" key="1">
    <citation type="submission" date="2021-10" db="EMBL/GenBank/DDBJ databases">
        <title>Anaerobic single-cell dispensing facilitates the cultivation of human gut bacteria.</title>
        <authorList>
            <person name="Afrizal A."/>
        </authorList>
    </citation>
    <scope>NUCLEOTIDE SEQUENCE</scope>
    <source>
        <strain evidence="9">CLA-AA-H272</strain>
    </source>
</reference>
<dbReference type="Pfam" id="PF02254">
    <property type="entry name" value="TrkA_N"/>
    <property type="match status" value="2"/>
</dbReference>
<dbReference type="Gene3D" id="3.40.50.720">
    <property type="entry name" value="NAD(P)-binding Rossmann-like Domain"/>
    <property type="match status" value="2"/>
</dbReference>
<dbReference type="InterPro" id="IPR006037">
    <property type="entry name" value="RCK_C"/>
</dbReference>
<dbReference type="PROSITE" id="PS51202">
    <property type="entry name" value="RCK_C"/>
    <property type="match status" value="2"/>
</dbReference>
<dbReference type="InterPro" id="IPR050721">
    <property type="entry name" value="Trk_Ktr_HKT_K-transport"/>
</dbReference>
<dbReference type="InterPro" id="IPR036291">
    <property type="entry name" value="NAD(P)-bd_dom_sf"/>
</dbReference>
<dbReference type="InterPro" id="IPR006036">
    <property type="entry name" value="K_uptake_TrkA"/>
</dbReference>
<dbReference type="SUPFAM" id="SSF51735">
    <property type="entry name" value="NAD(P)-binding Rossmann-fold domains"/>
    <property type="match status" value="2"/>
</dbReference>
<dbReference type="PANTHER" id="PTHR43833">
    <property type="entry name" value="POTASSIUM CHANNEL PROTEIN 2-RELATED-RELATED"/>
    <property type="match status" value="1"/>
</dbReference>
<dbReference type="SUPFAM" id="SSF116726">
    <property type="entry name" value="TrkA C-terminal domain-like"/>
    <property type="match status" value="2"/>
</dbReference>
<keyword evidence="2" id="KW-0813">Transport</keyword>
<dbReference type="EMBL" id="JAJEPW010000014">
    <property type="protein sequence ID" value="MCC2129174.1"/>
    <property type="molecule type" value="Genomic_DNA"/>
</dbReference>
<dbReference type="NCBIfam" id="NF007031">
    <property type="entry name" value="PRK09496.1-2"/>
    <property type="match status" value="1"/>
</dbReference>
<dbReference type="Gene3D" id="3.30.70.1450">
    <property type="entry name" value="Regulator of K+ conductance, C-terminal domain"/>
    <property type="match status" value="2"/>
</dbReference>
<dbReference type="Pfam" id="PF02080">
    <property type="entry name" value="TrkA_C"/>
    <property type="match status" value="2"/>
</dbReference>
<evidence type="ECO:0000256" key="3">
    <source>
        <dbReference type="ARBA" id="ARBA00022538"/>
    </source>
</evidence>
<keyword evidence="6" id="KW-0406">Ion transport</keyword>
<organism evidence="9 10">
    <name type="scientific">Brotocaccenecus cirricatena</name>
    <dbReference type="NCBI Taxonomy" id="3064195"/>
    <lineage>
        <taxon>Bacteria</taxon>
        <taxon>Bacillati</taxon>
        <taxon>Bacillota</taxon>
        <taxon>Clostridia</taxon>
        <taxon>Eubacteriales</taxon>
        <taxon>Oscillospiraceae</taxon>
        <taxon>Brotocaccenecus</taxon>
    </lineage>
</organism>
<dbReference type="NCBIfam" id="NF007041">
    <property type="entry name" value="PRK09496.3-4"/>
    <property type="match status" value="1"/>
</dbReference>
<evidence type="ECO:0000259" key="8">
    <source>
        <dbReference type="PROSITE" id="PS51202"/>
    </source>
</evidence>
<feature type="domain" description="RCK N-terminal" evidence="7">
    <location>
        <begin position="1"/>
        <end position="120"/>
    </location>
</feature>
<evidence type="ECO:0000256" key="4">
    <source>
        <dbReference type="ARBA" id="ARBA00022958"/>
    </source>
</evidence>
<sequence length="452" mass="49131">MKIIIVGNGKVGYAIARQLAVEYHDITIVDDDAAALHRADSTLDVMCVEGNGASISVLDAAGVRGADLVIAVTNLDETNLVCCLIAKKLGAQHTIARVRNPEYRRDAGMLKREIGLDMLINPDLGAAQEIARILSFPAAFSVEPFAGGRIDMIGFRVTEEDSLAGVSLNDFHRNRLAEVLICAAHRGDDIIIPDGSFVPRSGDKLYMVGTKAELQKMLRGIGRTLQKVKNVSILGGSRITMYLTWELARSNTKVRIVEMKHDKCLRLSAELPGAMIIEGDGTDADLIESENIFETDAFVALTDRDEENLLMALTAQRAGVPKVLTKMTRPNYMDLVQETKLGSIISPKDLTSNQITRYVRALANSQGSTVESLYKMLDGSVEALEFTATASSRSVLDKPLKDLTLKKGVLLAAIARENKIIIPGGLTTIQEGDHVVVVTKSQVFDDLTDILL</sequence>
<dbReference type="PROSITE" id="PS51201">
    <property type="entry name" value="RCK_N"/>
    <property type="match status" value="2"/>
</dbReference>
<keyword evidence="5" id="KW-0520">NAD</keyword>
<proteinExistence type="predicted"/>
<dbReference type="NCBIfam" id="NF007033">
    <property type="entry name" value="PRK09496.1-5"/>
    <property type="match status" value="1"/>
</dbReference>
<feature type="domain" description="RCK C-terminal" evidence="8">
    <location>
        <begin position="371"/>
        <end position="452"/>
    </location>
</feature>
<evidence type="ECO:0000256" key="5">
    <source>
        <dbReference type="ARBA" id="ARBA00023027"/>
    </source>
</evidence>
<evidence type="ECO:0000256" key="1">
    <source>
        <dbReference type="ARBA" id="ARBA00017378"/>
    </source>
</evidence>
<dbReference type="PRINTS" id="PR00335">
    <property type="entry name" value="KUPTAKETRKA"/>
</dbReference>
<dbReference type="NCBIfam" id="NF007039">
    <property type="entry name" value="PRK09496.3-2"/>
    <property type="match status" value="1"/>
</dbReference>